<evidence type="ECO:0000313" key="2">
    <source>
        <dbReference type="Proteomes" id="UP000267017"/>
    </source>
</evidence>
<evidence type="ECO:0000313" key="1">
    <source>
        <dbReference type="EMBL" id="RRJ64275.1"/>
    </source>
</evidence>
<organism evidence="1 2">
    <name type="scientific">Paenibacillus oralis</name>
    <dbReference type="NCBI Taxonomy" id="2490856"/>
    <lineage>
        <taxon>Bacteria</taxon>
        <taxon>Bacillati</taxon>
        <taxon>Bacillota</taxon>
        <taxon>Bacilli</taxon>
        <taxon>Bacillales</taxon>
        <taxon>Paenibacillaceae</taxon>
        <taxon>Paenibacillus</taxon>
    </lineage>
</organism>
<dbReference type="Proteomes" id="UP000267017">
    <property type="component" value="Unassembled WGS sequence"/>
</dbReference>
<accession>A0A3P3U1P8</accession>
<dbReference type="AlphaFoldDB" id="A0A3P3U1P8"/>
<keyword evidence="2" id="KW-1185">Reference proteome</keyword>
<comment type="caution">
    <text evidence="1">The sequence shown here is derived from an EMBL/GenBank/DDBJ whole genome shotgun (WGS) entry which is preliminary data.</text>
</comment>
<gene>
    <name evidence="1" type="ORF">EHV15_16105</name>
</gene>
<protein>
    <submittedName>
        <fullName evidence="1">Uncharacterized protein</fullName>
    </submittedName>
</protein>
<reference evidence="1 2" key="1">
    <citation type="submission" date="2018-11" db="EMBL/GenBank/DDBJ databases">
        <title>Genome sequencing of Paenibacillus sp. KCOM 3021 (= ChDC PVNT-B20).</title>
        <authorList>
            <person name="Kook J.-K."/>
            <person name="Park S.-N."/>
            <person name="Lim Y.K."/>
        </authorList>
    </citation>
    <scope>NUCLEOTIDE SEQUENCE [LARGE SCALE GENOMIC DNA]</scope>
    <source>
        <strain evidence="1 2">KCOM 3021</strain>
    </source>
</reference>
<dbReference type="EMBL" id="RRCN01000001">
    <property type="protein sequence ID" value="RRJ64275.1"/>
    <property type="molecule type" value="Genomic_DNA"/>
</dbReference>
<proteinExistence type="predicted"/>
<dbReference type="RefSeq" id="WP_128632093.1">
    <property type="nucleotide sequence ID" value="NZ_RRCN01000001.1"/>
</dbReference>
<sequence>MSVRAAFLIYHNPEVFKIISNAVDWVAPVQGPTPVYGSTAPLENIWARLAQAEKPTAFIPGAVGFSFHNAI</sequence>
<name>A0A3P3U1P8_9BACL</name>